<proteinExistence type="predicted"/>
<evidence type="ECO:0000313" key="3">
    <source>
        <dbReference type="Proteomes" id="UP001526246"/>
    </source>
</evidence>
<comment type="caution">
    <text evidence="2">The sequence shown here is derived from an EMBL/GenBank/DDBJ whole genome shotgun (WGS) entry which is preliminary data.</text>
</comment>
<name>A0ABT3JCS1_9SPHN</name>
<organism evidence="2 3">
    <name type="scientific">Sphingomonas arvum</name>
    <dbReference type="NCBI Taxonomy" id="2992113"/>
    <lineage>
        <taxon>Bacteria</taxon>
        <taxon>Pseudomonadati</taxon>
        <taxon>Pseudomonadota</taxon>
        <taxon>Alphaproteobacteria</taxon>
        <taxon>Sphingomonadales</taxon>
        <taxon>Sphingomonadaceae</taxon>
        <taxon>Sphingomonas</taxon>
    </lineage>
</organism>
<dbReference type="InterPro" id="IPR025235">
    <property type="entry name" value="DUF4178"/>
</dbReference>
<sequence>MTSFTCPACGAEVPVRSAAMPYVVCGHCRSVLLRDGQALSDIGKSAMLPFDVSPIQLGTSGAIDGVRFDVVGRVRWGWEDGSWNEWLLTCTDGQARWLGEAMGQFMLLSERKDLVSDPLLVGFGQGQPIRVGDRVAEFIATDVKQVRCLGGEGDLPFPTPADWMMTSVDFRDSRGRSLSVQRDADGVSAYAGRYVRLEELRPHNLRRIEGWTLPAGLR</sequence>
<dbReference type="EMBL" id="JAPDOB010000001">
    <property type="protein sequence ID" value="MCW3796873.1"/>
    <property type="molecule type" value="Genomic_DNA"/>
</dbReference>
<gene>
    <name evidence="2" type="ORF">OMW55_03515</name>
</gene>
<dbReference type="Pfam" id="PF13785">
    <property type="entry name" value="DUF4178"/>
    <property type="match status" value="1"/>
</dbReference>
<protein>
    <submittedName>
        <fullName evidence="2">DUF4178 domain-containing protein</fullName>
    </submittedName>
</protein>
<feature type="domain" description="DUF4178" evidence="1">
    <location>
        <begin position="56"/>
        <end position="196"/>
    </location>
</feature>
<keyword evidence="3" id="KW-1185">Reference proteome</keyword>
<reference evidence="2 3" key="1">
    <citation type="submission" date="2022-10" db="EMBL/GenBank/DDBJ databases">
        <title>Sphingomonas sp.</title>
        <authorList>
            <person name="Jin C."/>
        </authorList>
    </citation>
    <scope>NUCLEOTIDE SEQUENCE [LARGE SCALE GENOMIC DNA]</scope>
    <source>
        <strain evidence="2 3">BN140010</strain>
    </source>
</reference>
<evidence type="ECO:0000259" key="1">
    <source>
        <dbReference type="Pfam" id="PF13785"/>
    </source>
</evidence>
<accession>A0ABT3JCS1</accession>
<evidence type="ECO:0000313" key="2">
    <source>
        <dbReference type="EMBL" id="MCW3796873.1"/>
    </source>
</evidence>
<dbReference type="RefSeq" id="WP_264880858.1">
    <property type="nucleotide sequence ID" value="NZ_JAPDOB010000001.1"/>
</dbReference>
<dbReference type="Proteomes" id="UP001526246">
    <property type="component" value="Unassembled WGS sequence"/>
</dbReference>